<dbReference type="GO" id="GO:0015558">
    <property type="term" value="F:secondary active p-aminobenzoyl-glutamate transmembrane transporter activity"/>
    <property type="evidence" value="ECO:0007669"/>
    <property type="project" value="InterPro"/>
</dbReference>
<keyword evidence="1" id="KW-0812">Transmembrane</keyword>
<dbReference type="EMBL" id="AMCI01002211">
    <property type="protein sequence ID" value="EJX03333.1"/>
    <property type="molecule type" value="Genomic_DNA"/>
</dbReference>
<feature type="transmembrane region" description="Helical" evidence="1">
    <location>
        <begin position="61"/>
        <end position="81"/>
    </location>
</feature>
<dbReference type="GO" id="GO:1902604">
    <property type="term" value="P:p-aminobenzoyl-glutamate transmembrane transport"/>
    <property type="evidence" value="ECO:0007669"/>
    <property type="project" value="InterPro"/>
</dbReference>
<keyword evidence="1" id="KW-0472">Membrane</keyword>
<name>J9GM63_9ZZZZ</name>
<feature type="transmembrane region" description="Helical" evidence="1">
    <location>
        <begin position="12"/>
        <end position="33"/>
    </location>
</feature>
<reference evidence="2" key="1">
    <citation type="journal article" date="2012" name="PLoS ONE">
        <title>Gene sets for utilization of primary and secondary nutrition supplies in the distal gut of endangered iberian lynx.</title>
        <authorList>
            <person name="Alcaide M."/>
            <person name="Messina E."/>
            <person name="Richter M."/>
            <person name="Bargiela R."/>
            <person name="Peplies J."/>
            <person name="Huws S.A."/>
            <person name="Newbold C.J."/>
            <person name="Golyshin P.N."/>
            <person name="Simon M.A."/>
            <person name="Lopez G."/>
            <person name="Yakimov M.M."/>
            <person name="Ferrer M."/>
        </authorList>
    </citation>
    <scope>NUCLEOTIDE SEQUENCE</scope>
</reference>
<dbReference type="InterPro" id="IPR004697">
    <property type="entry name" value="AbgT"/>
</dbReference>
<evidence type="ECO:0000256" key="1">
    <source>
        <dbReference type="SAM" id="Phobius"/>
    </source>
</evidence>
<dbReference type="AlphaFoldDB" id="J9GM63"/>
<accession>J9GM63</accession>
<feature type="transmembrane region" description="Helical" evidence="1">
    <location>
        <begin position="182"/>
        <end position="202"/>
    </location>
</feature>
<proteinExistence type="predicted"/>
<dbReference type="PANTHER" id="PTHR30282">
    <property type="entry name" value="P-AMINOBENZOYL GLUTAMATE TRANSPORTER"/>
    <property type="match status" value="1"/>
</dbReference>
<feature type="transmembrane region" description="Helical" evidence="1">
    <location>
        <begin position="102"/>
        <end position="127"/>
    </location>
</feature>
<feature type="transmembrane region" description="Helical" evidence="1">
    <location>
        <begin position="139"/>
        <end position="161"/>
    </location>
</feature>
<evidence type="ECO:0000313" key="2">
    <source>
        <dbReference type="EMBL" id="EJX03333.1"/>
    </source>
</evidence>
<dbReference type="Pfam" id="PF03806">
    <property type="entry name" value="ABG_transport"/>
    <property type="match status" value="1"/>
</dbReference>
<feature type="transmembrane region" description="Helical" evidence="1">
    <location>
        <begin position="214"/>
        <end position="231"/>
    </location>
</feature>
<keyword evidence="1" id="KW-1133">Transmembrane helix</keyword>
<organism evidence="2">
    <name type="scientific">gut metagenome</name>
    <dbReference type="NCBI Taxonomy" id="749906"/>
    <lineage>
        <taxon>unclassified sequences</taxon>
        <taxon>metagenomes</taxon>
        <taxon>organismal metagenomes</taxon>
    </lineage>
</organism>
<protein>
    <submittedName>
        <fullName evidence="2">AbgT putative transporter</fullName>
    </submittedName>
</protein>
<gene>
    <name evidence="2" type="ORF">EVA_08564</name>
</gene>
<sequence length="238" mass="26591">MKSKFRFLHPATLFFLLTVVVAMVSWIGSIYGLGEVQSLLSPEALRWELRHGMEQYLRTPALGMVISGFLGFGIAVHAGMFDTLERWVKRGKSLSGKERRALFLAGIIGLLYVLLVGAATFAPWTIFRSVTGSLINSPFHQGFIFLLSLGIGLMGAGFGGASGRFRNDSDLIQGMSCLFARFSEYFVVLFFIVQFFSSLLYTRLAESVGIDTSLVVYVFRACTWLPLLWLWKKKSVDK</sequence>
<dbReference type="PANTHER" id="PTHR30282:SF0">
    <property type="entry name" value="P-AMINOBENZOYL-GLUTAMATE TRANSPORT PROTEIN"/>
    <property type="match status" value="1"/>
</dbReference>
<comment type="caution">
    <text evidence="2">The sequence shown here is derived from an EMBL/GenBank/DDBJ whole genome shotgun (WGS) entry which is preliminary data.</text>
</comment>